<dbReference type="NCBIfam" id="TIGR00033">
    <property type="entry name" value="aroC"/>
    <property type="match status" value="1"/>
</dbReference>
<dbReference type="InterPro" id="IPR000453">
    <property type="entry name" value="Chorismate_synth"/>
</dbReference>
<dbReference type="GO" id="GO:0005829">
    <property type="term" value="C:cytosol"/>
    <property type="evidence" value="ECO:0007669"/>
    <property type="project" value="TreeGrafter"/>
</dbReference>
<evidence type="ECO:0000256" key="2">
    <source>
        <dbReference type="ARBA" id="ARBA00008014"/>
    </source>
</evidence>
<dbReference type="PIRSF" id="PIRSF001456">
    <property type="entry name" value="Chorismate_synth"/>
    <property type="match status" value="1"/>
</dbReference>
<keyword evidence="7" id="KW-0288">FMN</keyword>
<evidence type="ECO:0000256" key="4">
    <source>
        <dbReference type="ARBA" id="ARBA00022605"/>
    </source>
</evidence>
<dbReference type="GO" id="GO:0004107">
    <property type="term" value="F:chorismate synthase activity"/>
    <property type="evidence" value="ECO:0007669"/>
    <property type="project" value="UniProtKB-UniRule"/>
</dbReference>
<comment type="caution">
    <text evidence="7">Lacks conserved residue(s) required for the propagation of feature annotation.</text>
</comment>
<dbReference type="Gene3D" id="3.60.150.10">
    <property type="entry name" value="Chorismate synthase AroC"/>
    <property type="match status" value="1"/>
</dbReference>
<dbReference type="PANTHER" id="PTHR21085">
    <property type="entry name" value="CHORISMATE SYNTHASE"/>
    <property type="match status" value="1"/>
</dbReference>
<dbReference type="GO" id="GO:0009423">
    <property type="term" value="P:chorismate biosynthetic process"/>
    <property type="evidence" value="ECO:0007669"/>
    <property type="project" value="UniProtKB-UniRule"/>
</dbReference>
<feature type="binding site" evidence="7">
    <location>
        <position position="337"/>
    </location>
    <ligand>
        <name>FMN</name>
        <dbReference type="ChEBI" id="CHEBI:58210"/>
    </ligand>
</feature>
<evidence type="ECO:0000256" key="5">
    <source>
        <dbReference type="ARBA" id="ARBA00023141"/>
    </source>
</evidence>
<name>A0A1V6C4B4_UNCT6</name>
<dbReference type="InterPro" id="IPR020541">
    <property type="entry name" value="Chorismate_synthase_CS"/>
</dbReference>
<dbReference type="HAMAP" id="MF_00300">
    <property type="entry name" value="Chorismate_synth"/>
    <property type="match status" value="1"/>
</dbReference>
<feature type="binding site" evidence="7">
    <location>
        <begin position="134"/>
        <end position="136"/>
    </location>
    <ligand>
        <name>FMN</name>
        <dbReference type="ChEBI" id="CHEBI:58210"/>
    </ligand>
</feature>
<dbReference type="EC" id="4.2.3.5" evidence="3 7"/>
<keyword evidence="7" id="KW-0521">NADP</keyword>
<dbReference type="UniPathway" id="UPA00053">
    <property type="reaction ID" value="UER00090"/>
</dbReference>
<evidence type="ECO:0000256" key="7">
    <source>
        <dbReference type="HAMAP-Rule" id="MF_00300"/>
    </source>
</evidence>
<feature type="binding site" evidence="7">
    <location>
        <position position="52"/>
    </location>
    <ligand>
        <name>NADP(+)</name>
        <dbReference type="ChEBI" id="CHEBI:58349"/>
    </ligand>
</feature>
<dbReference type="PANTHER" id="PTHR21085:SF0">
    <property type="entry name" value="CHORISMATE SYNTHASE"/>
    <property type="match status" value="1"/>
</dbReference>
<feature type="binding site" evidence="7">
    <location>
        <position position="295"/>
    </location>
    <ligand>
        <name>FMN</name>
        <dbReference type="ChEBI" id="CHEBI:58210"/>
    </ligand>
</feature>
<dbReference type="PROSITE" id="PS00788">
    <property type="entry name" value="CHORISMATE_SYNTHASE_2"/>
    <property type="match status" value="1"/>
</dbReference>
<comment type="pathway">
    <text evidence="1 7">Metabolic intermediate biosynthesis; chorismate biosynthesis; chorismate from D-erythrose 4-phosphate and phosphoenolpyruvate: step 7/7.</text>
</comment>
<dbReference type="AlphaFoldDB" id="A0A1V6C4B4"/>
<accession>A0A1V6C4B4</accession>
<sequence>MLGNTFGRLFRITTCGESYGKGKGSGLAVIVDGVPPGLKITRDVIQKELDKRKPGVGKLNSPRKETDRCEIFAGIGQDGVTTGAPLGIIIYNVDTKKVHVEQYRSYKDIFRPGHATYSFFLKYGEYQDWCGAGRASGRETVARVAGGAVAKFILAREGVEILAYTKECMGIRCKDMKFEEIKRNYRKNEINCPDLSAAKKMEEKVLEIKNQGDTAGGIIEVIAHNVPPGLGEPVFDKMNALIAHALCSIGAVKGIEFGAGFNVGRMKGSENNDQPYLTPDGRIRFKTNNAGGTLGGITNGEDIVVRIAVKPTPTISIGQTSINMRTMKEEHLEPITRRDPTLLGRIYAVAEAMIACAILDALYMARAYDAIANLDKKWLNLKYR</sequence>
<evidence type="ECO:0000256" key="1">
    <source>
        <dbReference type="ARBA" id="ARBA00005044"/>
    </source>
</evidence>
<comment type="function">
    <text evidence="7">Catalyzes the anti-1,4-elimination of the C-3 phosphate and the C-6 proR hydrogen from 5-enolpyruvylshikimate-3-phosphate (EPSP) to yield chorismate, which is the branch point compound that serves as the starting substrate for the three terminal pathways of aromatic amino acid biosynthesis. This reaction introduces a second double bond into the aromatic ring system.</text>
</comment>
<dbReference type="NCBIfam" id="NF003793">
    <property type="entry name" value="PRK05382.1"/>
    <property type="match status" value="1"/>
</dbReference>
<dbReference type="Pfam" id="PF01264">
    <property type="entry name" value="Chorismate_synt"/>
    <property type="match status" value="1"/>
</dbReference>
<gene>
    <name evidence="7 8" type="primary">aroC</name>
    <name evidence="8" type="ORF">BWX89_01627</name>
</gene>
<keyword evidence="5 7" id="KW-0057">Aromatic amino acid biosynthesis</keyword>
<dbReference type="Proteomes" id="UP000485562">
    <property type="component" value="Unassembled WGS sequence"/>
</dbReference>
<feature type="binding site" evidence="7">
    <location>
        <position position="58"/>
    </location>
    <ligand>
        <name>NADP(+)</name>
        <dbReference type="ChEBI" id="CHEBI:58349"/>
    </ligand>
</feature>
<comment type="caution">
    <text evidence="8">The sequence shown here is derived from an EMBL/GenBank/DDBJ whole genome shotgun (WGS) entry which is preliminary data.</text>
</comment>
<dbReference type="InterPro" id="IPR035904">
    <property type="entry name" value="Chorismate_synth_AroC_sf"/>
</dbReference>
<comment type="cofactor">
    <cofactor evidence="7">
        <name>FMNH2</name>
        <dbReference type="ChEBI" id="CHEBI:57618"/>
    </cofactor>
    <text evidence="7">Reduced FMN (FMNH(2)).</text>
</comment>
<dbReference type="GO" id="GO:0009073">
    <property type="term" value="P:aromatic amino acid family biosynthetic process"/>
    <property type="evidence" value="ECO:0007669"/>
    <property type="project" value="UniProtKB-KW"/>
</dbReference>
<reference evidence="8" key="1">
    <citation type="submission" date="2017-02" db="EMBL/GenBank/DDBJ databases">
        <title>Delving into the versatile metabolic prowess of the omnipresent phylum Bacteroidetes.</title>
        <authorList>
            <person name="Nobu M.K."/>
            <person name="Mei R."/>
            <person name="Narihiro T."/>
            <person name="Kuroda K."/>
            <person name="Liu W.-T."/>
        </authorList>
    </citation>
    <scope>NUCLEOTIDE SEQUENCE</scope>
    <source>
        <strain evidence="8">ADurb.Bin131</strain>
    </source>
</reference>
<proteinExistence type="inferred from homology"/>
<comment type="subunit">
    <text evidence="7">Homotetramer.</text>
</comment>
<keyword evidence="7" id="KW-0274">FAD</keyword>
<dbReference type="CDD" id="cd07304">
    <property type="entry name" value="Chorismate_synthase"/>
    <property type="match status" value="1"/>
</dbReference>
<evidence type="ECO:0000313" key="8">
    <source>
        <dbReference type="EMBL" id="OQB71706.1"/>
    </source>
</evidence>
<evidence type="ECO:0000256" key="6">
    <source>
        <dbReference type="ARBA" id="ARBA00023239"/>
    </source>
</evidence>
<dbReference type="EMBL" id="MWDQ01000150">
    <property type="protein sequence ID" value="OQB71706.1"/>
    <property type="molecule type" value="Genomic_DNA"/>
</dbReference>
<feature type="binding site" evidence="7">
    <location>
        <begin position="310"/>
        <end position="314"/>
    </location>
    <ligand>
        <name>FMN</name>
        <dbReference type="ChEBI" id="CHEBI:58210"/>
    </ligand>
</feature>
<keyword evidence="4 7" id="KW-0028">Amino-acid biosynthesis</keyword>
<keyword evidence="7" id="KW-0285">Flavoprotein</keyword>
<protein>
    <recommendedName>
        <fullName evidence="3 7">Chorismate synthase</fullName>
        <shortName evidence="7">CS</shortName>
        <ecNumber evidence="3 7">4.2.3.5</ecNumber>
    </recommendedName>
    <alternativeName>
        <fullName evidence="7">5-enolpyruvylshikimate-3-phosphate phospholyase</fullName>
    </alternativeName>
</protein>
<dbReference type="GO" id="GO:0010181">
    <property type="term" value="F:FMN binding"/>
    <property type="evidence" value="ECO:0007669"/>
    <property type="project" value="TreeGrafter"/>
</dbReference>
<dbReference type="GO" id="GO:0008652">
    <property type="term" value="P:amino acid biosynthetic process"/>
    <property type="evidence" value="ECO:0007669"/>
    <property type="project" value="UniProtKB-KW"/>
</dbReference>
<evidence type="ECO:0000256" key="3">
    <source>
        <dbReference type="ARBA" id="ARBA00013036"/>
    </source>
</evidence>
<comment type="catalytic activity">
    <reaction evidence="7">
        <text>5-O-(1-carboxyvinyl)-3-phosphoshikimate = chorismate + phosphate</text>
        <dbReference type="Rhea" id="RHEA:21020"/>
        <dbReference type="ChEBI" id="CHEBI:29748"/>
        <dbReference type="ChEBI" id="CHEBI:43474"/>
        <dbReference type="ChEBI" id="CHEBI:57701"/>
        <dbReference type="EC" id="4.2.3.5"/>
    </reaction>
</comment>
<organism evidence="8">
    <name type="scientific">candidate division TA06 bacterium ADurb.Bin131</name>
    <dbReference type="NCBI Taxonomy" id="1852827"/>
    <lineage>
        <taxon>Bacteria</taxon>
        <taxon>Bacteria division TA06</taxon>
    </lineage>
</organism>
<dbReference type="SUPFAM" id="SSF103263">
    <property type="entry name" value="Chorismate synthase, AroC"/>
    <property type="match status" value="1"/>
</dbReference>
<keyword evidence="6 7" id="KW-0456">Lyase</keyword>
<comment type="similarity">
    <text evidence="2 7">Belongs to the chorismate synthase family.</text>
</comment>